<comment type="caution">
    <text evidence="1">The sequence shown here is derived from an EMBL/GenBank/DDBJ whole genome shotgun (WGS) entry which is preliminary data.</text>
</comment>
<evidence type="ECO:0000313" key="1">
    <source>
        <dbReference type="EMBL" id="KAK9093002.1"/>
    </source>
</evidence>
<accession>A0AAP0ELK6</accession>
<protein>
    <submittedName>
        <fullName evidence="1">Uncharacterized protein</fullName>
    </submittedName>
</protein>
<dbReference type="AlphaFoldDB" id="A0AAP0ELK6"/>
<name>A0AAP0ELK6_9MAGN</name>
<reference evidence="1 2" key="1">
    <citation type="submission" date="2024-01" db="EMBL/GenBank/DDBJ databases">
        <title>Genome assemblies of Stephania.</title>
        <authorList>
            <person name="Yang L."/>
        </authorList>
    </citation>
    <scope>NUCLEOTIDE SEQUENCE [LARGE SCALE GENOMIC DNA]</scope>
    <source>
        <strain evidence="1">YNDBR</strain>
        <tissue evidence="1">Leaf</tissue>
    </source>
</reference>
<dbReference type="EMBL" id="JBBNAF010000012">
    <property type="protein sequence ID" value="KAK9093002.1"/>
    <property type="molecule type" value="Genomic_DNA"/>
</dbReference>
<evidence type="ECO:0000313" key="2">
    <source>
        <dbReference type="Proteomes" id="UP001420932"/>
    </source>
</evidence>
<gene>
    <name evidence="1" type="ORF">Syun_027913</name>
</gene>
<dbReference type="Proteomes" id="UP001420932">
    <property type="component" value="Unassembled WGS sequence"/>
</dbReference>
<organism evidence="1 2">
    <name type="scientific">Stephania yunnanensis</name>
    <dbReference type="NCBI Taxonomy" id="152371"/>
    <lineage>
        <taxon>Eukaryota</taxon>
        <taxon>Viridiplantae</taxon>
        <taxon>Streptophyta</taxon>
        <taxon>Embryophyta</taxon>
        <taxon>Tracheophyta</taxon>
        <taxon>Spermatophyta</taxon>
        <taxon>Magnoliopsida</taxon>
        <taxon>Ranunculales</taxon>
        <taxon>Menispermaceae</taxon>
        <taxon>Menispermoideae</taxon>
        <taxon>Cissampelideae</taxon>
        <taxon>Stephania</taxon>
    </lineage>
</organism>
<proteinExistence type="predicted"/>
<sequence>MFMDHNQFDDQKEKAVKTKEVVKKVVQVKPEIKVSCEPLEIIGLFEEEEENFYLSNIYLPKKCEDPCIFNISYMLGDTHIEKSIFDLGASLDIISSSVFSSMHDHVWKHCNIIIHLAMDLQSD</sequence>
<keyword evidence="2" id="KW-1185">Reference proteome</keyword>